<evidence type="ECO:0000313" key="1">
    <source>
        <dbReference type="EMBL" id="MFC5523082.1"/>
    </source>
</evidence>
<keyword evidence="2" id="KW-1185">Reference proteome</keyword>
<evidence type="ECO:0000313" key="2">
    <source>
        <dbReference type="Proteomes" id="UP001596084"/>
    </source>
</evidence>
<organism evidence="1 2">
    <name type="scientific">Polaromonas jejuensis</name>
    <dbReference type="NCBI Taxonomy" id="457502"/>
    <lineage>
        <taxon>Bacteria</taxon>
        <taxon>Pseudomonadati</taxon>
        <taxon>Pseudomonadota</taxon>
        <taxon>Betaproteobacteria</taxon>
        <taxon>Burkholderiales</taxon>
        <taxon>Comamonadaceae</taxon>
        <taxon>Polaromonas</taxon>
    </lineage>
</organism>
<dbReference type="RefSeq" id="WP_157090381.1">
    <property type="nucleotide sequence ID" value="NZ_JBHSMX010000062.1"/>
</dbReference>
<sequence>MIRTHPISAKEASIIAIGALDNLVIDLVKASCLRMSPAFLDWIADEATPLVERCVARSFSKPRFVDSLRMGDPRIALSRWVRHWVCPWIVANFDELAVYLPEFAESRPAGLPLGAAGPVHSSSKALMSHRAHPLLSPQLRSASAA</sequence>
<dbReference type="EMBL" id="JBHSMX010000062">
    <property type="protein sequence ID" value="MFC5523082.1"/>
    <property type="molecule type" value="Genomic_DNA"/>
</dbReference>
<name>A0ABW0QHK6_9BURK</name>
<dbReference type="Proteomes" id="UP001596084">
    <property type="component" value="Unassembled WGS sequence"/>
</dbReference>
<protein>
    <submittedName>
        <fullName evidence="1">Uncharacterized protein</fullName>
    </submittedName>
</protein>
<proteinExistence type="predicted"/>
<gene>
    <name evidence="1" type="ORF">ACFPP7_19515</name>
</gene>
<comment type="caution">
    <text evidence="1">The sequence shown here is derived from an EMBL/GenBank/DDBJ whole genome shotgun (WGS) entry which is preliminary data.</text>
</comment>
<reference evidence="2" key="1">
    <citation type="journal article" date="2019" name="Int. J. Syst. Evol. Microbiol.">
        <title>The Global Catalogue of Microorganisms (GCM) 10K type strain sequencing project: providing services to taxonomists for standard genome sequencing and annotation.</title>
        <authorList>
            <consortium name="The Broad Institute Genomics Platform"/>
            <consortium name="The Broad Institute Genome Sequencing Center for Infectious Disease"/>
            <person name="Wu L."/>
            <person name="Ma J."/>
        </authorList>
    </citation>
    <scope>NUCLEOTIDE SEQUENCE [LARGE SCALE GENOMIC DNA]</scope>
    <source>
        <strain evidence="2">CGMCC 4.7277</strain>
    </source>
</reference>
<accession>A0ABW0QHK6</accession>